<gene>
    <name evidence="1" type="ORF">SAMN06295970_101380</name>
</gene>
<dbReference type="PROSITE" id="PS00626">
    <property type="entry name" value="RCC1_2"/>
    <property type="match status" value="1"/>
</dbReference>
<dbReference type="InterPro" id="IPR000408">
    <property type="entry name" value="Reg_chr_condens"/>
</dbReference>
<protein>
    <submittedName>
        <fullName evidence="1">Regulator of chromosome condensation (RCC1) repeat-containing protein</fullName>
    </submittedName>
</protein>
<dbReference type="EMBL" id="FXUL01000001">
    <property type="protein sequence ID" value="SMP44043.1"/>
    <property type="molecule type" value="Genomic_DNA"/>
</dbReference>
<evidence type="ECO:0000313" key="2">
    <source>
        <dbReference type="Proteomes" id="UP001158049"/>
    </source>
</evidence>
<keyword evidence="2" id="KW-1185">Reference proteome</keyword>
<dbReference type="Pfam" id="PF13540">
    <property type="entry name" value="RCC1_2"/>
    <property type="match status" value="1"/>
</dbReference>
<dbReference type="InterPro" id="IPR009091">
    <property type="entry name" value="RCC1/BLIP-II"/>
</dbReference>
<comment type="caution">
    <text evidence="1">The sequence shown here is derived from an EMBL/GenBank/DDBJ whole genome shotgun (WGS) entry which is preliminary data.</text>
</comment>
<dbReference type="PROSITE" id="PS50012">
    <property type="entry name" value="RCC1_3"/>
    <property type="match status" value="1"/>
</dbReference>
<dbReference type="PANTHER" id="PTHR45982">
    <property type="entry name" value="REGULATOR OF CHROMOSOME CONDENSATION"/>
    <property type="match status" value="1"/>
</dbReference>
<organism evidence="1 2">
    <name type="scientific">Noviherbaspirillum suwonense</name>
    <dbReference type="NCBI Taxonomy" id="1224511"/>
    <lineage>
        <taxon>Bacteria</taxon>
        <taxon>Pseudomonadati</taxon>
        <taxon>Pseudomonadota</taxon>
        <taxon>Betaproteobacteria</taxon>
        <taxon>Burkholderiales</taxon>
        <taxon>Oxalobacteraceae</taxon>
        <taxon>Noviherbaspirillum</taxon>
    </lineage>
</organism>
<sequence>MFIQTAAARARNRVAPGFSLDGFRLRQFFHWSMKVCCAGLLAACTVAAANAQALMPGQAIGWGEAAPELLQIPVMSPPLDNISAISSDLQYTAALRNNGTIVVWGPNAALVTPPPDLNDVTAIAAGANYLMALRRNGTVTFLGTFPRSGPYAPGALTDVVAIAVSEKHAMALKKDGTVIDWRVSDGALIEVPAFVSDITAIAAGENHALALRKDGKVFAWGDNESFQTDVPPNLTGVVEIAATRLNSFALQGDGSVVPWGDTFPKVFNDASSLANVKAISVRGSHGLALLADGTVQAWGFNFAGVYDPSPALTNVKAVTVGTLSAFALNPAPLLVPLPPYTFSGFKPPVNGSPVINIGKAGRTYPVKWQLKNEAGAFVSRLDAVKSINSMPTQCGAFSSEPTDLLDTASAGDTALRYDATANQFIYNWKTPSSTGCHTLFLTLDSGQIFTAYFNLAK</sequence>
<dbReference type="NCBIfam" id="NF038114">
    <property type="entry name" value="rightmost"/>
    <property type="match status" value="1"/>
</dbReference>
<reference evidence="1 2" key="1">
    <citation type="submission" date="2017-05" db="EMBL/GenBank/DDBJ databases">
        <authorList>
            <person name="Varghese N."/>
            <person name="Submissions S."/>
        </authorList>
    </citation>
    <scope>NUCLEOTIDE SEQUENCE [LARGE SCALE GENOMIC DNA]</scope>
    <source>
        <strain evidence="1 2">DSM 26001</strain>
    </source>
</reference>
<evidence type="ECO:0000313" key="1">
    <source>
        <dbReference type="EMBL" id="SMP44043.1"/>
    </source>
</evidence>
<proteinExistence type="predicted"/>
<dbReference type="Gene3D" id="2.130.10.30">
    <property type="entry name" value="Regulator of chromosome condensation 1/beta-lactamase-inhibitor protein II"/>
    <property type="match status" value="2"/>
</dbReference>
<name>A0ABY1PSD4_9BURK</name>
<dbReference type="RefSeq" id="WP_283440525.1">
    <property type="nucleotide sequence ID" value="NZ_FXUL01000001.1"/>
</dbReference>
<dbReference type="InterPro" id="IPR051553">
    <property type="entry name" value="Ran_GTPase-activating"/>
</dbReference>
<dbReference type="PANTHER" id="PTHR45982:SF1">
    <property type="entry name" value="REGULATOR OF CHROMOSOME CONDENSATION"/>
    <property type="match status" value="1"/>
</dbReference>
<dbReference type="Proteomes" id="UP001158049">
    <property type="component" value="Unassembled WGS sequence"/>
</dbReference>
<accession>A0ABY1PSD4</accession>
<dbReference type="SUPFAM" id="SSF50985">
    <property type="entry name" value="RCC1/BLIP-II"/>
    <property type="match status" value="1"/>
</dbReference>